<evidence type="ECO:0000256" key="2">
    <source>
        <dbReference type="ARBA" id="ARBA00022598"/>
    </source>
</evidence>
<dbReference type="GO" id="GO:0016740">
    <property type="term" value="F:transferase activity"/>
    <property type="evidence" value="ECO:0007669"/>
    <property type="project" value="UniProtKB-KW"/>
</dbReference>
<evidence type="ECO:0000256" key="8">
    <source>
        <dbReference type="HAMAP-Rule" id="MF_00120"/>
    </source>
</evidence>
<dbReference type="GO" id="GO:0005524">
    <property type="term" value="F:ATP binding"/>
    <property type="evidence" value="ECO:0007669"/>
    <property type="project" value="UniProtKB-KW"/>
</dbReference>
<keyword evidence="3 8" id="KW-0547">Nucleotide-binding</keyword>
<dbReference type="EMBL" id="CP007452">
    <property type="protein sequence ID" value="AHM56007.1"/>
    <property type="molecule type" value="Genomic_DNA"/>
</dbReference>
<dbReference type="Proteomes" id="UP000019591">
    <property type="component" value="Chromosome"/>
</dbReference>
<comment type="function">
    <text evidence="6 8">Allows the formation of correctly charged Gln-tRNA(Gln) through the transamidation of misacylated Glu-tRNA(Gln) in organisms which lack glutaminyl-tRNA synthetase. The reaction takes place in the presence of glutamine and ATP through an activated gamma-phospho-Glu-tRNA(Gln).</text>
</comment>
<gene>
    <name evidence="8 10" type="primary">gatA</name>
    <name evidence="10" type="ORF">EAL2_c07060</name>
</gene>
<protein>
    <recommendedName>
        <fullName evidence="8">Glutamyl-tRNA(Gln) amidotransferase subunit A</fullName>
        <shortName evidence="8">Glu-ADT subunit A</shortName>
        <ecNumber evidence="8">6.3.5.7</ecNumber>
    </recommendedName>
</protein>
<dbReference type="KEGG" id="eac:EAL2_c07060"/>
<proteinExistence type="inferred from homology"/>
<dbReference type="EC" id="6.3.5.7" evidence="8"/>
<dbReference type="Gene3D" id="3.90.1300.10">
    <property type="entry name" value="Amidase signature (AS) domain"/>
    <property type="match status" value="1"/>
</dbReference>
<evidence type="ECO:0000256" key="1">
    <source>
        <dbReference type="ARBA" id="ARBA00008069"/>
    </source>
</evidence>
<dbReference type="AlphaFoldDB" id="W8TIH3"/>
<dbReference type="Pfam" id="PF01425">
    <property type="entry name" value="Amidase"/>
    <property type="match status" value="1"/>
</dbReference>
<dbReference type="STRING" id="1286171.EAL2_c07060"/>
<dbReference type="HAMAP" id="MF_00120">
    <property type="entry name" value="GatA"/>
    <property type="match status" value="1"/>
</dbReference>
<feature type="domain" description="Amidase" evidence="9">
    <location>
        <begin position="40"/>
        <end position="483"/>
    </location>
</feature>
<reference evidence="10 11" key="1">
    <citation type="journal article" date="2014" name="Genome Announc.">
        <title>Complete Genome Sequence of Amino Acid-Utilizing Eubacterium acidaminophilum al-2 (DSM 3953).</title>
        <authorList>
            <person name="Poehlein A."/>
            <person name="Andreesen J.R."/>
            <person name="Daniel R."/>
        </authorList>
    </citation>
    <scope>NUCLEOTIDE SEQUENCE [LARGE SCALE GENOMIC DNA]</scope>
    <source>
        <strain evidence="10 11">DSM 3953</strain>
    </source>
</reference>
<evidence type="ECO:0000256" key="4">
    <source>
        <dbReference type="ARBA" id="ARBA00022840"/>
    </source>
</evidence>
<keyword evidence="2 8" id="KW-0436">Ligase</keyword>
<feature type="active site" description="Acyl-ester intermediate" evidence="8">
    <location>
        <position position="194"/>
    </location>
</feature>
<dbReference type="GO" id="GO:0050567">
    <property type="term" value="F:glutaminyl-tRNA synthase (glutamine-hydrolyzing) activity"/>
    <property type="evidence" value="ECO:0007669"/>
    <property type="project" value="UniProtKB-UniRule"/>
</dbReference>
<dbReference type="HOGENOM" id="CLU_009600_0_3_9"/>
<evidence type="ECO:0000256" key="5">
    <source>
        <dbReference type="ARBA" id="ARBA00022917"/>
    </source>
</evidence>
<evidence type="ECO:0000313" key="11">
    <source>
        <dbReference type="Proteomes" id="UP000019591"/>
    </source>
</evidence>
<evidence type="ECO:0000256" key="3">
    <source>
        <dbReference type="ARBA" id="ARBA00022741"/>
    </source>
</evidence>
<feature type="active site" description="Charge relay system" evidence="8">
    <location>
        <position position="95"/>
    </location>
</feature>
<evidence type="ECO:0000256" key="6">
    <source>
        <dbReference type="ARBA" id="ARBA00025295"/>
    </source>
</evidence>
<accession>W8TIH3</accession>
<dbReference type="InterPro" id="IPR036928">
    <property type="entry name" value="AS_sf"/>
</dbReference>
<sequence length="502" mass="54492">MLQSAKSTRIIRRVKTLNIYDLSLAQVSSMLKNGEISAYELTKASIERTKDIEPKLDSFLSITDELALAQAKAVDEKRASGEALSDIAGIPMAIKDNICTKGIKTTCASKMLENFVPPYNATVVDKLFEKGAVLVGKTNLDEFAMGGSTENSAFKPTRNPWDTSRVPGGSSGGSAASVAGRQVFYALGSDTGGSVREPASFTGIVGLKPTYGRISRYGLVAFGSSLDQIGIFSRDVEDCAMVLSHMAGKDRMDGTSVDVPVPDYAGELSGNVKGMKVGVPKELLGEGVNQDVKNAIVAALEKLKEQGVEWEEISMPNLKYSIETYYIIAPCEASSNLARYDGIRYGFRTGDFETLEELYKRTRSEGFGEEVKRRIMIGTYALSAGYYDAYYKKALKVRTLIKNDFMNAYEKYDAIITPTAPNTAYKLGEKIGDPLSMYMEDLCTIPVNMAGLPGLSIPCGLDSNGMPIGMQIIGKHFDEAGILRLAKAYENVSGFKNLKADI</sequence>
<dbReference type="InterPro" id="IPR000120">
    <property type="entry name" value="Amidase"/>
</dbReference>
<dbReference type="InterPro" id="IPR020556">
    <property type="entry name" value="Amidase_CS"/>
</dbReference>
<feature type="active site" description="Charge relay system" evidence="8">
    <location>
        <position position="170"/>
    </location>
</feature>
<comment type="subunit">
    <text evidence="8">Heterotrimer of A, B and C subunits.</text>
</comment>
<dbReference type="PATRIC" id="fig|1286171.3.peg.652"/>
<keyword evidence="11" id="KW-1185">Reference proteome</keyword>
<keyword evidence="10" id="KW-0808">Transferase</keyword>
<evidence type="ECO:0000259" key="9">
    <source>
        <dbReference type="Pfam" id="PF01425"/>
    </source>
</evidence>
<name>W8TIH3_PEPAC</name>
<dbReference type="GO" id="GO:0030956">
    <property type="term" value="C:glutamyl-tRNA(Gln) amidotransferase complex"/>
    <property type="evidence" value="ECO:0007669"/>
    <property type="project" value="InterPro"/>
</dbReference>
<dbReference type="SUPFAM" id="SSF75304">
    <property type="entry name" value="Amidase signature (AS) enzymes"/>
    <property type="match status" value="1"/>
</dbReference>
<comment type="catalytic activity">
    <reaction evidence="7 8">
        <text>L-glutamyl-tRNA(Gln) + L-glutamine + ATP + H2O = L-glutaminyl-tRNA(Gln) + L-glutamate + ADP + phosphate + H(+)</text>
        <dbReference type="Rhea" id="RHEA:17521"/>
        <dbReference type="Rhea" id="RHEA-COMP:9681"/>
        <dbReference type="Rhea" id="RHEA-COMP:9684"/>
        <dbReference type="ChEBI" id="CHEBI:15377"/>
        <dbReference type="ChEBI" id="CHEBI:15378"/>
        <dbReference type="ChEBI" id="CHEBI:29985"/>
        <dbReference type="ChEBI" id="CHEBI:30616"/>
        <dbReference type="ChEBI" id="CHEBI:43474"/>
        <dbReference type="ChEBI" id="CHEBI:58359"/>
        <dbReference type="ChEBI" id="CHEBI:78520"/>
        <dbReference type="ChEBI" id="CHEBI:78521"/>
        <dbReference type="ChEBI" id="CHEBI:456216"/>
        <dbReference type="EC" id="6.3.5.7"/>
    </reaction>
</comment>
<dbReference type="InterPro" id="IPR004412">
    <property type="entry name" value="GatA"/>
</dbReference>
<dbReference type="PROSITE" id="PS00571">
    <property type="entry name" value="AMIDASES"/>
    <property type="match status" value="1"/>
</dbReference>
<dbReference type="GO" id="GO:0006412">
    <property type="term" value="P:translation"/>
    <property type="evidence" value="ECO:0007669"/>
    <property type="project" value="UniProtKB-UniRule"/>
</dbReference>
<dbReference type="PANTHER" id="PTHR11895">
    <property type="entry name" value="TRANSAMIDASE"/>
    <property type="match status" value="1"/>
</dbReference>
<keyword evidence="4 8" id="KW-0067">ATP-binding</keyword>
<dbReference type="PANTHER" id="PTHR11895:SF151">
    <property type="entry name" value="GLUTAMYL-TRNA(GLN) AMIDOTRANSFERASE SUBUNIT A"/>
    <property type="match status" value="1"/>
</dbReference>
<dbReference type="NCBIfam" id="TIGR00132">
    <property type="entry name" value="gatA"/>
    <property type="match status" value="1"/>
</dbReference>
<dbReference type="InterPro" id="IPR023631">
    <property type="entry name" value="Amidase_dom"/>
</dbReference>
<keyword evidence="5 8" id="KW-0648">Protein biosynthesis</keyword>
<dbReference type="eggNOG" id="COG0154">
    <property type="taxonomic scope" value="Bacteria"/>
</dbReference>
<evidence type="ECO:0000256" key="7">
    <source>
        <dbReference type="ARBA" id="ARBA00047407"/>
    </source>
</evidence>
<evidence type="ECO:0000313" key="10">
    <source>
        <dbReference type="EMBL" id="AHM56007.1"/>
    </source>
</evidence>
<comment type="similarity">
    <text evidence="1 8">Belongs to the amidase family. GatA subfamily.</text>
</comment>
<organism evidence="10 11">
    <name type="scientific">Peptoclostridium acidaminophilum DSM 3953</name>
    <dbReference type="NCBI Taxonomy" id="1286171"/>
    <lineage>
        <taxon>Bacteria</taxon>
        <taxon>Bacillati</taxon>
        <taxon>Bacillota</taxon>
        <taxon>Clostridia</taxon>
        <taxon>Peptostreptococcales</taxon>
        <taxon>Peptoclostridiaceae</taxon>
        <taxon>Peptoclostridium</taxon>
    </lineage>
</organism>